<dbReference type="EMBL" id="JAVDTR010000008">
    <property type="protein sequence ID" value="MDR6724745.1"/>
    <property type="molecule type" value="Genomic_DNA"/>
</dbReference>
<dbReference type="RefSeq" id="WP_145050093.1">
    <property type="nucleotide sequence ID" value="NZ_JAVDTR010000008.1"/>
</dbReference>
<proteinExistence type="predicted"/>
<gene>
    <name evidence="1" type="ORF">J2W91_003213</name>
</gene>
<evidence type="ECO:0000313" key="1">
    <source>
        <dbReference type="EMBL" id="MDR6724745.1"/>
    </source>
</evidence>
<sequence>MNKNEDEALLQEAESIAIQHMKEKYDLDVVVTSEKKLPSIAVAEISLKGHVVDHEEQRFNLYVNYERKEVTSMGMSEEFKKLLLDKGYDPFKK</sequence>
<organism evidence="1 2">
    <name type="scientific">Paenibacillus amylolyticus</name>
    <dbReference type="NCBI Taxonomy" id="1451"/>
    <lineage>
        <taxon>Bacteria</taxon>
        <taxon>Bacillati</taxon>
        <taxon>Bacillota</taxon>
        <taxon>Bacilli</taxon>
        <taxon>Bacillales</taxon>
        <taxon>Paenibacillaceae</taxon>
        <taxon>Paenibacillus</taxon>
    </lineage>
</organism>
<accession>A0AAP5LPJ4</accession>
<comment type="caution">
    <text evidence="1">The sequence shown here is derived from an EMBL/GenBank/DDBJ whole genome shotgun (WGS) entry which is preliminary data.</text>
</comment>
<dbReference type="Proteomes" id="UP001254832">
    <property type="component" value="Unassembled WGS sequence"/>
</dbReference>
<protein>
    <submittedName>
        <fullName evidence="1">Uncharacterized protein</fullName>
    </submittedName>
</protein>
<name>A0AAP5LPJ4_PAEAM</name>
<evidence type="ECO:0000313" key="2">
    <source>
        <dbReference type="Proteomes" id="UP001254832"/>
    </source>
</evidence>
<dbReference type="AlphaFoldDB" id="A0AAP5LPJ4"/>
<reference evidence="1" key="1">
    <citation type="submission" date="2023-07" db="EMBL/GenBank/DDBJ databases">
        <title>Sorghum-associated microbial communities from plants grown in Nebraska, USA.</title>
        <authorList>
            <person name="Schachtman D."/>
        </authorList>
    </citation>
    <scope>NUCLEOTIDE SEQUENCE</scope>
    <source>
        <strain evidence="1">BE80</strain>
    </source>
</reference>